<dbReference type="AlphaFoldDB" id="A0A9X3JF12"/>
<dbReference type="EC" id="1.3.98.1" evidence="7"/>
<dbReference type="InterPro" id="IPR012135">
    <property type="entry name" value="Dihydroorotate_DH_1_2"/>
</dbReference>
<dbReference type="GO" id="GO:0006207">
    <property type="term" value="P:'de novo' pyrimidine nucleobase biosynthetic process"/>
    <property type="evidence" value="ECO:0007669"/>
    <property type="project" value="InterPro"/>
</dbReference>
<comment type="similarity">
    <text evidence="5">Belongs to the dihydroorotate dehydrogenase family. Type 1 subfamily.</text>
</comment>
<proteinExistence type="inferred from homology"/>
<comment type="cofactor">
    <cofactor evidence="2">
        <name>FMN</name>
        <dbReference type="ChEBI" id="CHEBI:58210"/>
    </cofactor>
</comment>
<evidence type="ECO:0000256" key="5">
    <source>
        <dbReference type="ARBA" id="ARBA00008008"/>
    </source>
</evidence>
<evidence type="ECO:0000256" key="2">
    <source>
        <dbReference type="ARBA" id="ARBA00001917"/>
    </source>
</evidence>
<evidence type="ECO:0000256" key="3">
    <source>
        <dbReference type="ARBA" id="ARBA00004496"/>
    </source>
</evidence>
<keyword evidence="12 14" id="KW-0560">Oxidoreductase</keyword>
<dbReference type="Gene3D" id="2.30.26.10">
    <property type="entry name" value="Dihydroorotate Dehydrogenase A, chain A, domain 2"/>
    <property type="match status" value="1"/>
</dbReference>
<dbReference type="NCBIfam" id="NF002702">
    <property type="entry name" value="PRK02506.1"/>
    <property type="match status" value="1"/>
</dbReference>
<dbReference type="GO" id="GO:1990663">
    <property type="term" value="F:dihydroorotate dehydrogenase (fumarate) activity"/>
    <property type="evidence" value="ECO:0007669"/>
    <property type="project" value="UniProtKB-EC"/>
</dbReference>
<comment type="subcellular location">
    <subcellularLocation>
        <location evidence="3">Cytoplasm</location>
    </subcellularLocation>
</comment>
<dbReference type="GO" id="GO:0006222">
    <property type="term" value="P:UMP biosynthetic process"/>
    <property type="evidence" value="ECO:0007669"/>
    <property type="project" value="InterPro"/>
</dbReference>
<dbReference type="InterPro" id="IPR005720">
    <property type="entry name" value="Dihydroorotate_DH_cat"/>
</dbReference>
<evidence type="ECO:0000256" key="9">
    <source>
        <dbReference type="ARBA" id="ARBA00022630"/>
    </source>
</evidence>
<gene>
    <name evidence="14" type="ORF">OW157_02525</name>
</gene>
<comment type="catalytic activity">
    <reaction evidence="1">
        <text>(S)-dihydroorotate + fumarate = orotate + succinate</text>
        <dbReference type="Rhea" id="RHEA:30059"/>
        <dbReference type="ChEBI" id="CHEBI:29806"/>
        <dbReference type="ChEBI" id="CHEBI:30031"/>
        <dbReference type="ChEBI" id="CHEBI:30839"/>
        <dbReference type="ChEBI" id="CHEBI:30864"/>
        <dbReference type="EC" id="1.3.98.1"/>
    </reaction>
</comment>
<reference evidence="14" key="1">
    <citation type="submission" date="2022-12" db="EMBL/GenBank/DDBJ databases">
        <title>Description and comparative metabolic analysis of Aerococcus sp. nov., isolated from the feces of a pig.</title>
        <authorList>
            <person name="Chang Y.-H."/>
        </authorList>
    </citation>
    <scope>NUCLEOTIDE SEQUENCE</scope>
    <source>
        <strain evidence="14">YH-aer222</strain>
    </source>
</reference>
<evidence type="ECO:0000256" key="11">
    <source>
        <dbReference type="ARBA" id="ARBA00022975"/>
    </source>
</evidence>
<sequence length="309" mass="33883">MALKTQIANFHFDNCLMNGSGIYCSERESLAKIDQSAAGTFITKTATLEKRLGNPKPRYFKFQIGSINSFGLPNLGIDYYLDALADFQAKNPEKTYFLSVAEMSAEKIYQVLKIVQASDFPGLIELNLSCPNIAGKGQLAYDFDSTDRLLGEIFTWFNKPLGIKLPPYFDPSHFDQMAEIINKYPLVFVNAINSIGNGLVIQGQKTAIKPQHGLGGLGGSIAKPTALANVHAWFTRLRPDIAIIGTGGVSSGQDAFEHILCGASMVQVATALGHQGPDIFARISQKLESIMADYGYHDISDFRGKLQYR</sequence>
<name>A0A9X3JF12_9LACT</name>
<feature type="domain" description="Dihydroorotate dehydrogenase catalytic" evidence="13">
    <location>
        <begin position="3"/>
        <end position="291"/>
    </location>
</feature>
<accession>A0A9X3JF12</accession>
<dbReference type="InterPro" id="IPR001295">
    <property type="entry name" value="Dihydroorotate_DH_CS"/>
</dbReference>
<keyword evidence="15" id="KW-1185">Reference proteome</keyword>
<evidence type="ECO:0000256" key="10">
    <source>
        <dbReference type="ARBA" id="ARBA00022643"/>
    </source>
</evidence>
<keyword evidence="8" id="KW-0963">Cytoplasm</keyword>
<evidence type="ECO:0000256" key="1">
    <source>
        <dbReference type="ARBA" id="ARBA00001694"/>
    </source>
</evidence>
<dbReference type="FunFam" id="3.20.20.70:FF:000027">
    <property type="entry name" value="Dihydropyrimidine dehydrogenase [NADP(+)]"/>
    <property type="match status" value="1"/>
</dbReference>
<dbReference type="InterPro" id="IPR033886">
    <property type="entry name" value="DHOD_1A"/>
</dbReference>
<comment type="caution">
    <text evidence="14">The sequence shown here is derived from an EMBL/GenBank/DDBJ whole genome shotgun (WGS) entry which is preliminary data.</text>
</comment>
<dbReference type="InterPro" id="IPR050074">
    <property type="entry name" value="DHO_dehydrogenase"/>
</dbReference>
<dbReference type="Proteomes" id="UP001146670">
    <property type="component" value="Unassembled WGS sequence"/>
</dbReference>
<comment type="subunit">
    <text evidence="6">Homodimer.</text>
</comment>
<dbReference type="InterPro" id="IPR013785">
    <property type="entry name" value="Aldolase_TIM"/>
</dbReference>
<dbReference type="PROSITE" id="PS00911">
    <property type="entry name" value="DHODEHASE_1"/>
    <property type="match status" value="1"/>
</dbReference>
<evidence type="ECO:0000259" key="13">
    <source>
        <dbReference type="Pfam" id="PF01180"/>
    </source>
</evidence>
<comment type="pathway">
    <text evidence="4">Pyrimidine metabolism; UMP biosynthesis via de novo pathway.</text>
</comment>
<keyword evidence="10" id="KW-0288">FMN</keyword>
<organism evidence="14 15">
    <name type="scientific">Aerococcus kribbianus</name>
    <dbReference type="NCBI Taxonomy" id="2999064"/>
    <lineage>
        <taxon>Bacteria</taxon>
        <taxon>Bacillati</taxon>
        <taxon>Bacillota</taxon>
        <taxon>Bacilli</taxon>
        <taxon>Lactobacillales</taxon>
        <taxon>Aerococcaceae</taxon>
        <taxon>Aerococcus</taxon>
    </lineage>
</organism>
<dbReference type="CDD" id="cd04741">
    <property type="entry name" value="DHOD_1A_like"/>
    <property type="match status" value="1"/>
</dbReference>
<evidence type="ECO:0000313" key="15">
    <source>
        <dbReference type="Proteomes" id="UP001146670"/>
    </source>
</evidence>
<evidence type="ECO:0000256" key="4">
    <source>
        <dbReference type="ARBA" id="ARBA00004725"/>
    </source>
</evidence>
<dbReference type="PROSITE" id="PS00912">
    <property type="entry name" value="DHODEHASE_2"/>
    <property type="match status" value="1"/>
</dbReference>
<dbReference type="Gene3D" id="3.20.20.70">
    <property type="entry name" value="Aldolase class I"/>
    <property type="match status" value="1"/>
</dbReference>
<evidence type="ECO:0000313" key="14">
    <source>
        <dbReference type="EMBL" id="MCZ0725441.1"/>
    </source>
</evidence>
<evidence type="ECO:0000256" key="12">
    <source>
        <dbReference type="ARBA" id="ARBA00023002"/>
    </source>
</evidence>
<protein>
    <recommendedName>
        <fullName evidence="7">dihydroorotate oxidase (fumarate)</fullName>
        <ecNumber evidence="7">1.3.98.1</ecNumber>
    </recommendedName>
</protein>
<dbReference type="EMBL" id="JAPRFR010000001">
    <property type="protein sequence ID" value="MCZ0725441.1"/>
    <property type="molecule type" value="Genomic_DNA"/>
</dbReference>
<evidence type="ECO:0000256" key="8">
    <source>
        <dbReference type="ARBA" id="ARBA00022490"/>
    </source>
</evidence>
<dbReference type="PIRSF" id="PIRSF000164">
    <property type="entry name" value="DHO_oxidase"/>
    <property type="match status" value="1"/>
</dbReference>
<dbReference type="Pfam" id="PF01180">
    <property type="entry name" value="DHO_dh"/>
    <property type="match status" value="1"/>
</dbReference>
<dbReference type="RefSeq" id="WP_268751756.1">
    <property type="nucleotide sequence ID" value="NZ_JAPRFQ010000001.1"/>
</dbReference>
<evidence type="ECO:0000256" key="6">
    <source>
        <dbReference type="ARBA" id="ARBA00011738"/>
    </source>
</evidence>
<dbReference type="PANTHER" id="PTHR48109:SF1">
    <property type="entry name" value="DIHYDROOROTATE DEHYDROGENASE (FUMARATE)"/>
    <property type="match status" value="1"/>
</dbReference>
<dbReference type="GO" id="GO:0005737">
    <property type="term" value="C:cytoplasm"/>
    <property type="evidence" value="ECO:0007669"/>
    <property type="project" value="UniProtKB-SubCell"/>
</dbReference>
<dbReference type="PANTHER" id="PTHR48109">
    <property type="entry name" value="DIHYDROOROTATE DEHYDROGENASE (QUINONE), MITOCHONDRIAL-RELATED"/>
    <property type="match status" value="1"/>
</dbReference>
<keyword evidence="11" id="KW-0665">Pyrimidine biosynthesis</keyword>
<keyword evidence="9" id="KW-0285">Flavoprotein</keyword>
<evidence type="ECO:0000256" key="7">
    <source>
        <dbReference type="ARBA" id="ARBA00011911"/>
    </source>
</evidence>
<dbReference type="InterPro" id="IPR023359">
    <property type="entry name" value="Dihydro_DH_chainA_dom2"/>
</dbReference>
<dbReference type="SUPFAM" id="SSF51395">
    <property type="entry name" value="FMN-linked oxidoreductases"/>
    <property type="match status" value="1"/>
</dbReference>